<feature type="transmembrane region" description="Helical" evidence="6">
    <location>
        <begin position="253"/>
        <end position="274"/>
    </location>
</feature>
<feature type="transmembrane region" description="Helical" evidence="6">
    <location>
        <begin position="18"/>
        <end position="40"/>
    </location>
</feature>
<protein>
    <recommendedName>
        <fullName evidence="7">Rhodopsin domain-containing protein</fullName>
    </recommendedName>
</protein>
<organism evidence="8 9">
    <name type="scientific">Golovinomyces cichoracearum</name>
    <dbReference type="NCBI Taxonomy" id="62708"/>
    <lineage>
        <taxon>Eukaryota</taxon>
        <taxon>Fungi</taxon>
        <taxon>Dikarya</taxon>
        <taxon>Ascomycota</taxon>
        <taxon>Pezizomycotina</taxon>
        <taxon>Leotiomycetes</taxon>
        <taxon>Erysiphales</taxon>
        <taxon>Erysiphaceae</taxon>
        <taxon>Golovinomyces</taxon>
    </lineage>
</organism>
<reference evidence="8 9" key="1">
    <citation type="journal article" date="2018" name="BMC Genomics">
        <title>Comparative genome analyses reveal sequence features reflecting distinct modes of host-adaptation between dicot and monocot powdery mildew.</title>
        <authorList>
            <person name="Wu Y."/>
            <person name="Ma X."/>
            <person name="Pan Z."/>
            <person name="Kale S.D."/>
            <person name="Song Y."/>
            <person name="King H."/>
            <person name="Zhang Q."/>
            <person name="Presley C."/>
            <person name="Deng X."/>
            <person name="Wei C.I."/>
            <person name="Xiao S."/>
        </authorList>
    </citation>
    <scope>NUCLEOTIDE SEQUENCE [LARGE SCALE GENOMIC DNA]</scope>
    <source>
        <strain evidence="8">UCSC1</strain>
    </source>
</reference>
<keyword evidence="4 6" id="KW-0472">Membrane</keyword>
<dbReference type="AlphaFoldDB" id="A0A420IKZ9"/>
<feature type="transmembrane region" description="Helical" evidence="6">
    <location>
        <begin position="143"/>
        <end position="164"/>
    </location>
</feature>
<comment type="subcellular location">
    <subcellularLocation>
        <location evidence="1">Membrane</location>
        <topology evidence="1">Multi-pass membrane protein</topology>
    </subcellularLocation>
</comment>
<evidence type="ECO:0000256" key="3">
    <source>
        <dbReference type="ARBA" id="ARBA00022989"/>
    </source>
</evidence>
<feature type="transmembrane region" description="Helical" evidence="6">
    <location>
        <begin position="219"/>
        <end position="241"/>
    </location>
</feature>
<dbReference type="PANTHER" id="PTHR33048:SF19">
    <property type="entry name" value="MEMBRANE PROTEIN PTH11-LIKE, PUTATIVE (AFU_ORTHOLOGUE AFUA_1G14080)-RELATED"/>
    <property type="match status" value="1"/>
</dbReference>
<evidence type="ECO:0000313" key="9">
    <source>
        <dbReference type="Proteomes" id="UP000285405"/>
    </source>
</evidence>
<evidence type="ECO:0000256" key="6">
    <source>
        <dbReference type="SAM" id="Phobius"/>
    </source>
</evidence>
<gene>
    <name evidence="8" type="ORF">GcC1_080017</name>
</gene>
<evidence type="ECO:0000256" key="1">
    <source>
        <dbReference type="ARBA" id="ARBA00004141"/>
    </source>
</evidence>
<keyword evidence="3 6" id="KW-1133">Transmembrane helix</keyword>
<evidence type="ECO:0000256" key="5">
    <source>
        <dbReference type="ARBA" id="ARBA00038359"/>
    </source>
</evidence>
<feature type="transmembrane region" description="Helical" evidence="6">
    <location>
        <begin position="184"/>
        <end position="207"/>
    </location>
</feature>
<evidence type="ECO:0000256" key="2">
    <source>
        <dbReference type="ARBA" id="ARBA00022692"/>
    </source>
</evidence>
<dbReference type="InterPro" id="IPR049326">
    <property type="entry name" value="Rhodopsin_dom_fungi"/>
</dbReference>
<comment type="similarity">
    <text evidence="5">Belongs to the SAT4 family.</text>
</comment>
<accession>A0A420IKZ9</accession>
<evidence type="ECO:0000259" key="7">
    <source>
        <dbReference type="Pfam" id="PF20684"/>
    </source>
</evidence>
<evidence type="ECO:0000313" key="8">
    <source>
        <dbReference type="EMBL" id="RKF75220.1"/>
    </source>
</evidence>
<sequence length="429" mass="49169">MFIYSEPPKARTFREDNATLLVCWWCTIFAMFIILFRVCGRFIRSEKLFREDWIAFACIIPLISRMVLVHCVLYFGTNNAYVPNITNLEIHSRSMGSKIVLVSRILYAATLWTLKLTISEFFKRLTWNISTSSHEVTLKGIRWFLLFTFLVVVIVDLSECQKFSNFWQVVPDPGPHCRQGFAQLLTMGTMNIITDFLLAFFPIPIILKSHMGLVKKIQLILLFSLSLLPAGITIFRIPHVIDRHGSQQYRSVLASVEILMATIAANAVVLGSFVRDRGVKKQKFKLTSTNESEEPVGSVRGKLSRFWGSDEDLVRDLGLCVDPEILQTAVVDMPDDQIYRVNWPLPTQEVRVSKELKSFRFEPQSEINFNPVFMPPRNETLVGIEKLQRSSKVREICPKTVVLDDRDSSFCHFPPASYNPKQGLSYLTL</sequence>
<proteinExistence type="inferred from homology"/>
<dbReference type="InterPro" id="IPR052337">
    <property type="entry name" value="SAT4-like"/>
</dbReference>
<evidence type="ECO:0000256" key="4">
    <source>
        <dbReference type="ARBA" id="ARBA00023136"/>
    </source>
</evidence>
<dbReference type="GO" id="GO:0016020">
    <property type="term" value="C:membrane"/>
    <property type="evidence" value="ECO:0007669"/>
    <property type="project" value="UniProtKB-SubCell"/>
</dbReference>
<dbReference type="Pfam" id="PF20684">
    <property type="entry name" value="Fung_rhodopsin"/>
    <property type="match status" value="1"/>
</dbReference>
<dbReference type="Proteomes" id="UP000285405">
    <property type="component" value="Unassembled WGS sequence"/>
</dbReference>
<name>A0A420IKZ9_9PEZI</name>
<dbReference type="EMBL" id="MCBR01008029">
    <property type="protein sequence ID" value="RKF75220.1"/>
    <property type="molecule type" value="Genomic_DNA"/>
</dbReference>
<keyword evidence="2 6" id="KW-0812">Transmembrane</keyword>
<dbReference type="PANTHER" id="PTHR33048">
    <property type="entry name" value="PTH11-LIKE INTEGRAL MEMBRANE PROTEIN (AFU_ORTHOLOGUE AFUA_5G11245)"/>
    <property type="match status" value="1"/>
</dbReference>
<feature type="transmembrane region" description="Helical" evidence="6">
    <location>
        <begin position="52"/>
        <end position="75"/>
    </location>
</feature>
<dbReference type="OrthoDB" id="5398233at2759"/>
<feature type="domain" description="Rhodopsin" evidence="7">
    <location>
        <begin position="37"/>
        <end position="271"/>
    </location>
</feature>
<comment type="caution">
    <text evidence="8">The sequence shown here is derived from an EMBL/GenBank/DDBJ whole genome shotgun (WGS) entry which is preliminary data.</text>
</comment>